<keyword evidence="1" id="KW-0812">Transmembrane</keyword>
<feature type="transmembrane region" description="Helical" evidence="1">
    <location>
        <begin position="6"/>
        <end position="23"/>
    </location>
</feature>
<evidence type="ECO:0000256" key="1">
    <source>
        <dbReference type="SAM" id="Phobius"/>
    </source>
</evidence>
<protein>
    <submittedName>
        <fullName evidence="2">Uncharacterized protein</fullName>
    </submittedName>
</protein>
<accession>A0AAE0Y0V3</accession>
<comment type="caution">
    <text evidence="2">The sequence shown here is derived from an EMBL/GenBank/DDBJ whole genome shotgun (WGS) entry which is preliminary data.</text>
</comment>
<sequence>HRIHFLLLGLCILIYHVPLPLILRIRNSLGKFGLEKCKNRVNVLLHGECLSQVKVGEEVGISDVSPTPSEVFCLCDDSVRPKGYIVLCYRTGSCLLSSQVLSSSQWLLFLLSHA</sequence>
<feature type="non-terminal residue" evidence="2">
    <location>
        <position position="1"/>
    </location>
</feature>
<gene>
    <name evidence="2" type="ORF">RRG08_041820</name>
</gene>
<evidence type="ECO:0000313" key="2">
    <source>
        <dbReference type="EMBL" id="KAK3728635.1"/>
    </source>
</evidence>
<evidence type="ECO:0000313" key="3">
    <source>
        <dbReference type="Proteomes" id="UP001283361"/>
    </source>
</evidence>
<dbReference type="EMBL" id="JAWDGP010007174">
    <property type="protein sequence ID" value="KAK3728635.1"/>
    <property type="molecule type" value="Genomic_DNA"/>
</dbReference>
<keyword evidence="1" id="KW-0472">Membrane</keyword>
<reference evidence="2" key="1">
    <citation type="journal article" date="2023" name="G3 (Bethesda)">
        <title>A reference genome for the long-term kleptoplast-retaining sea slug Elysia crispata morphotype clarki.</title>
        <authorList>
            <person name="Eastman K.E."/>
            <person name="Pendleton A.L."/>
            <person name="Shaikh M.A."/>
            <person name="Suttiyut T."/>
            <person name="Ogas R."/>
            <person name="Tomko P."/>
            <person name="Gavelis G."/>
            <person name="Widhalm J.R."/>
            <person name="Wisecaver J.H."/>
        </authorList>
    </citation>
    <scope>NUCLEOTIDE SEQUENCE</scope>
    <source>
        <strain evidence="2">ECLA1</strain>
    </source>
</reference>
<proteinExistence type="predicted"/>
<keyword evidence="1" id="KW-1133">Transmembrane helix</keyword>
<organism evidence="2 3">
    <name type="scientific">Elysia crispata</name>
    <name type="common">lettuce slug</name>
    <dbReference type="NCBI Taxonomy" id="231223"/>
    <lineage>
        <taxon>Eukaryota</taxon>
        <taxon>Metazoa</taxon>
        <taxon>Spiralia</taxon>
        <taxon>Lophotrochozoa</taxon>
        <taxon>Mollusca</taxon>
        <taxon>Gastropoda</taxon>
        <taxon>Heterobranchia</taxon>
        <taxon>Euthyneura</taxon>
        <taxon>Panpulmonata</taxon>
        <taxon>Sacoglossa</taxon>
        <taxon>Placobranchoidea</taxon>
        <taxon>Plakobranchidae</taxon>
        <taxon>Elysia</taxon>
    </lineage>
</organism>
<keyword evidence="3" id="KW-1185">Reference proteome</keyword>
<dbReference type="Proteomes" id="UP001283361">
    <property type="component" value="Unassembled WGS sequence"/>
</dbReference>
<dbReference type="AlphaFoldDB" id="A0AAE0Y0V3"/>
<name>A0AAE0Y0V3_9GAST</name>